<dbReference type="AlphaFoldDB" id="A0A0L0C2Y4"/>
<evidence type="ECO:0000313" key="2">
    <source>
        <dbReference type="EMBL" id="KNC26685.1"/>
    </source>
</evidence>
<dbReference type="InterPro" id="IPR036188">
    <property type="entry name" value="FAD/NAD-bd_sf"/>
</dbReference>
<dbReference type="SUPFAM" id="SSF52540">
    <property type="entry name" value="P-loop containing nucleoside triphosphate hydrolases"/>
    <property type="match status" value="1"/>
</dbReference>
<gene>
    <name evidence="2" type="ORF">FF38_07955</name>
</gene>
<comment type="caution">
    <text evidence="2">The sequence shown here is derived from an EMBL/GenBank/DDBJ whole genome shotgun (WGS) entry which is preliminary data.</text>
</comment>
<dbReference type="OrthoDB" id="431497at2759"/>
<proteinExistence type="predicted"/>
<feature type="domain" description="RecF/RecN/SMC N-terminal" evidence="1">
    <location>
        <begin position="140"/>
        <end position="282"/>
    </location>
</feature>
<keyword evidence="3" id="KW-1185">Reference proteome</keyword>
<evidence type="ECO:0000259" key="1">
    <source>
        <dbReference type="Pfam" id="PF02463"/>
    </source>
</evidence>
<reference evidence="2 3" key="1">
    <citation type="journal article" date="2015" name="Nat. Commun.">
        <title>Lucilia cuprina genome unlocks parasitic fly biology to underpin future interventions.</title>
        <authorList>
            <person name="Anstead C.A."/>
            <person name="Korhonen P.K."/>
            <person name="Young N.D."/>
            <person name="Hall R.S."/>
            <person name="Jex A.R."/>
            <person name="Murali S.C."/>
            <person name="Hughes D.S."/>
            <person name="Lee S.F."/>
            <person name="Perry T."/>
            <person name="Stroehlein A.J."/>
            <person name="Ansell B.R."/>
            <person name="Breugelmans B."/>
            <person name="Hofmann A."/>
            <person name="Qu J."/>
            <person name="Dugan S."/>
            <person name="Lee S.L."/>
            <person name="Chao H."/>
            <person name="Dinh H."/>
            <person name="Han Y."/>
            <person name="Doddapaneni H.V."/>
            <person name="Worley K.C."/>
            <person name="Muzny D.M."/>
            <person name="Ioannidis P."/>
            <person name="Waterhouse R.M."/>
            <person name="Zdobnov E.M."/>
            <person name="James P.J."/>
            <person name="Bagnall N.H."/>
            <person name="Kotze A.C."/>
            <person name="Gibbs R.A."/>
            <person name="Richards S."/>
            <person name="Batterham P."/>
            <person name="Gasser R.B."/>
        </authorList>
    </citation>
    <scope>NUCLEOTIDE SEQUENCE [LARGE SCALE GENOMIC DNA]</scope>
    <source>
        <strain evidence="2 3">LS</strain>
        <tissue evidence="2">Full body</tissue>
    </source>
</reference>
<dbReference type="STRING" id="7375.A0A0L0C2Y4"/>
<organism evidence="2 3">
    <name type="scientific">Lucilia cuprina</name>
    <name type="common">Green bottle fly</name>
    <name type="synonym">Australian sheep blowfly</name>
    <dbReference type="NCBI Taxonomy" id="7375"/>
    <lineage>
        <taxon>Eukaryota</taxon>
        <taxon>Metazoa</taxon>
        <taxon>Ecdysozoa</taxon>
        <taxon>Arthropoda</taxon>
        <taxon>Hexapoda</taxon>
        <taxon>Insecta</taxon>
        <taxon>Pterygota</taxon>
        <taxon>Neoptera</taxon>
        <taxon>Endopterygota</taxon>
        <taxon>Diptera</taxon>
        <taxon>Brachycera</taxon>
        <taxon>Muscomorpha</taxon>
        <taxon>Oestroidea</taxon>
        <taxon>Calliphoridae</taxon>
        <taxon>Luciliinae</taxon>
        <taxon>Lucilia</taxon>
    </lineage>
</organism>
<dbReference type="EMBL" id="JRES01000964">
    <property type="protein sequence ID" value="KNC26685.1"/>
    <property type="molecule type" value="Genomic_DNA"/>
</dbReference>
<protein>
    <recommendedName>
        <fullName evidence="1">RecF/RecN/SMC N-terminal domain-containing protein</fullName>
    </recommendedName>
</protein>
<dbReference type="Pfam" id="PF02463">
    <property type="entry name" value="SMC_N"/>
    <property type="match status" value="1"/>
</dbReference>
<evidence type="ECO:0000313" key="3">
    <source>
        <dbReference type="Proteomes" id="UP000037069"/>
    </source>
</evidence>
<dbReference type="Proteomes" id="UP000037069">
    <property type="component" value="Unassembled WGS sequence"/>
</dbReference>
<accession>A0A0L0C2Y4</accession>
<dbReference type="Gene3D" id="3.50.50.60">
    <property type="entry name" value="FAD/NAD(P)-binding domain"/>
    <property type="match status" value="1"/>
</dbReference>
<dbReference type="PANTHER" id="PTHR43977">
    <property type="entry name" value="STRUCTURAL MAINTENANCE OF CHROMOSOMES PROTEIN 3"/>
    <property type="match status" value="1"/>
</dbReference>
<dbReference type="Pfam" id="PF13450">
    <property type="entry name" value="NAD_binding_8"/>
    <property type="match status" value="1"/>
</dbReference>
<dbReference type="InterPro" id="IPR027417">
    <property type="entry name" value="P-loop_NTPase"/>
</dbReference>
<dbReference type="Gene3D" id="3.90.660.20">
    <property type="entry name" value="Protoporphyrinogen oxidase, mitochondrial, domain 2"/>
    <property type="match status" value="1"/>
</dbReference>
<dbReference type="Gene3D" id="3.40.50.300">
    <property type="entry name" value="P-loop containing nucleotide triphosphate hydrolases"/>
    <property type="match status" value="1"/>
</dbReference>
<dbReference type="SUPFAM" id="SSF51905">
    <property type="entry name" value="FAD/NAD(P)-binding domain"/>
    <property type="match status" value="1"/>
</dbReference>
<dbReference type="InterPro" id="IPR003395">
    <property type="entry name" value="RecF/RecN/SMC_N"/>
</dbReference>
<sequence>MQAIAKLKELKKSPASTDKELTQLYGIKQLNKGETLSVIGAGISGLSLAWFTAKSRPDVKVEIYEPKDRVGGWMGSKQIDLPDGSKTVFESGPRTLIPFHVGTVLIQQMLSTMNKQYILNGLPFASDTNQKAADKLVKVTDFVDKTSTFFAKYIKMLTDRKGVKLSPVRGDPIKLKINNTGEQEFVNYTALKIEVGRIRSVSQLSGGEKTAFALALLFAVQTCTPSPIYIFDEIDANLDMSVRAKVASIIKELSKKTQFFVSTFHKELVTQADHCFGVSYDEGDAVVETIPPSVAIKITESSDIQD</sequence>
<name>A0A0L0C2Y4_LUCCU</name>